<dbReference type="Pfam" id="PF00698">
    <property type="entry name" value="Acyl_transf_1"/>
    <property type="match status" value="1"/>
</dbReference>
<name>A0A0V8IS28_9MICC</name>
<keyword evidence="1" id="KW-0596">Phosphopantetheine</keyword>
<dbReference type="Pfam" id="PF00109">
    <property type="entry name" value="ketoacyl-synt"/>
    <property type="match status" value="1"/>
</dbReference>
<reference evidence="6 7" key="1">
    <citation type="journal article" date="2014" name="Arch. Microbiol.">
        <title>Arthrobacter enclensis sp. nov., isolated from sediment sample.</title>
        <authorList>
            <person name="Dastager S.G."/>
            <person name="Liu Q."/>
            <person name="Tang S.K."/>
            <person name="Krishnamurthi S."/>
            <person name="Lee J.C."/>
            <person name="Li W.J."/>
        </authorList>
    </citation>
    <scope>NUCLEOTIDE SEQUENCE [LARGE SCALE GENOMIC DNA]</scope>
    <source>
        <strain evidence="6 7">NIO-1008</strain>
    </source>
</reference>
<dbReference type="InterPro" id="IPR016036">
    <property type="entry name" value="Malonyl_transacylase_ACP-bd"/>
</dbReference>
<dbReference type="Pfam" id="PF02801">
    <property type="entry name" value="Ketoacyl-synt_C"/>
    <property type="match status" value="1"/>
</dbReference>
<dbReference type="InterPro" id="IPR050091">
    <property type="entry name" value="PKS_NRPS_Biosynth_Enz"/>
</dbReference>
<dbReference type="Gene3D" id="1.10.1200.10">
    <property type="entry name" value="ACP-like"/>
    <property type="match status" value="1"/>
</dbReference>
<evidence type="ECO:0000259" key="4">
    <source>
        <dbReference type="PROSITE" id="PS50075"/>
    </source>
</evidence>
<dbReference type="InterPro" id="IPR020806">
    <property type="entry name" value="PKS_PP-bd"/>
</dbReference>
<dbReference type="Gene3D" id="3.40.366.10">
    <property type="entry name" value="Malonyl-Coenzyme A Acyl Carrier Protein, domain 2"/>
    <property type="match status" value="1"/>
</dbReference>
<evidence type="ECO:0000313" key="7">
    <source>
        <dbReference type="Proteomes" id="UP000053199"/>
    </source>
</evidence>
<dbReference type="GO" id="GO:0031177">
    <property type="term" value="F:phosphopantetheine binding"/>
    <property type="evidence" value="ECO:0007669"/>
    <property type="project" value="InterPro"/>
</dbReference>
<keyword evidence="7" id="KW-1185">Reference proteome</keyword>
<dbReference type="InterPro" id="IPR014043">
    <property type="entry name" value="Acyl_transferase_dom"/>
</dbReference>
<dbReference type="CDD" id="cd00833">
    <property type="entry name" value="PKS"/>
    <property type="match status" value="1"/>
</dbReference>
<dbReference type="AlphaFoldDB" id="A0A0V8IS28"/>
<gene>
    <name evidence="6" type="ORF">AS031_05700</name>
</gene>
<dbReference type="InterPro" id="IPR032821">
    <property type="entry name" value="PKS_assoc"/>
</dbReference>
<dbReference type="SUPFAM" id="SSF55048">
    <property type="entry name" value="Probable ACP-binding domain of malonyl-CoA ACP transacylase"/>
    <property type="match status" value="1"/>
</dbReference>
<dbReference type="Proteomes" id="UP000053199">
    <property type="component" value="Unassembled WGS sequence"/>
</dbReference>
<dbReference type="InterPro" id="IPR014030">
    <property type="entry name" value="Ketoacyl_synth_N"/>
</dbReference>
<dbReference type="RefSeq" id="WP_058267165.1">
    <property type="nucleotide sequence ID" value="NZ_FMAZ01000002.1"/>
</dbReference>
<dbReference type="InterPro" id="IPR001227">
    <property type="entry name" value="Ac_transferase_dom_sf"/>
</dbReference>
<dbReference type="PANTHER" id="PTHR43775">
    <property type="entry name" value="FATTY ACID SYNTHASE"/>
    <property type="match status" value="1"/>
</dbReference>
<comment type="caution">
    <text evidence="6">The sequence shown here is derived from an EMBL/GenBank/DDBJ whole genome shotgun (WGS) entry which is preliminary data.</text>
</comment>
<dbReference type="Gene3D" id="3.40.47.10">
    <property type="match status" value="1"/>
</dbReference>
<dbReference type="Pfam" id="PF16197">
    <property type="entry name" value="KAsynt_C_assoc"/>
    <property type="match status" value="1"/>
</dbReference>
<dbReference type="GO" id="GO:0006633">
    <property type="term" value="P:fatty acid biosynthetic process"/>
    <property type="evidence" value="ECO:0007669"/>
    <property type="project" value="InterPro"/>
</dbReference>
<dbReference type="Pfam" id="PF00550">
    <property type="entry name" value="PP-binding"/>
    <property type="match status" value="1"/>
</dbReference>
<dbReference type="PROSITE" id="PS00606">
    <property type="entry name" value="KS3_1"/>
    <property type="match status" value="1"/>
</dbReference>
<dbReference type="SUPFAM" id="SSF53901">
    <property type="entry name" value="Thiolase-like"/>
    <property type="match status" value="1"/>
</dbReference>
<protein>
    <submittedName>
        <fullName evidence="6">Uncharacterized protein</fullName>
    </submittedName>
</protein>
<dbReference type="STRING" id="993070.AS031_05700"/>
<dbReference type="InterPro" id="IPR018201">
    <property type="entry name" value="Ketoacyl_synth_AS"/>
</dbReference>
<sequence length="1017" mass="105562">MTRSTEGDVSIVGLGLRLAPNIDESVQLWEALTAGRSVSGTALCGAGGRRIAAPAGTGEPGGLRSGIDQFDPAPFGIGHAEATDVDPQQRLVLEAAWDSLADAEIGWHGLRGRSVGVFAGAYAQDWLFTQARGGAPFSGYVGTGTAHSMLANRLSYLLDVHGPSLTVDTACSSSLTALHLAVGALRRGECEFALVTAVALGFDDTYREMTASSLPFSPTAECRPFDAAADGIVRGEGAVSLLLEPARSGRRPSRATILGSAINHDGRTNGMTAPSAAAQTRLLRTALDDARVSASEVAYLEAHGTGTILGDPIETKAISTAYGERDTPLLVGSVKGTLGHLEAAAGLAGLAAAVLSLQHGEIPGQVGFEQANPALHLAGGSLEIARQRTPLRRGGLVAVSSFGFGGSNAHVVLGPGTRRVAVDIDDPSAVHVLALSAADAGSLDARRESARRRLREPEADRAGVLARTTRGMTPQRHRYAWSASSPDELAEAVQVQAGGRGGGRVSASARSGAIWVFSGQGSNWRGMASELLRVPRLQGSWDRWEHEVRTATGWSLRGSLAGDGAGTTTHDQVTIGAVQLALSELLMSWQHRPAAVIGHSMGEVTAAVVAGTLTSAEAFAILARRGQWIESAAGGGCMASVALPAPELAARLEATGAVGVAAVNGPRSTVLSGAAEEVTALTAELAAEGIQVRELAVTYAFHSPLLDAVAPSERTVTSWPVAGGSVPQYSTVTAARLDPEREPGYWWRNVREPVRFLDALTAALAETGSRCVVEIAPHPVLQRDIEAVAAQALPAEPVVVLAAARRQTPLRDTLGALSAGLFRHGLDLDLRALAPPADLWAEPVPYAWQRRRFWREASGSAGLAASGTRHATPQVDHTETAGIPAEQVGPAASEITAHVCELVSAALDDRPVVPPDVPLGEWELESLAVVTLRNAVEQRFGLTIPLPLLLDGPTPHELGRALAPGGDPAASAPVKAVTADDPLDALTDAELADLLAALETTSPPTPDDARRGATDVH</sequence>
<dbReference type="InterPro" id="IPR009081">
    <property type="entry name" value="PP-bd_ACP"/>
</dbReference>
<evidence type="ECO:0000256" key="1">
    <source>
        <dbReference type="ARBA" id="ARBA00022450"/>
    </source>
</evidence>
<dbReference type="OrthoDB" id="9778690at2"/>
<dbReference type="InterPro" id="IPR016035">
    <property type="entry name" value="Acyl_Trfase/lysoPLipase"/>
</dbReference>
<dbReference type="SUPFAM" id="SSF47336">
    <property type="entry name" value="ACP-like"/>
    <property type="match status" value="1"/>
</dbReference>
<dbReference type="PANTHER" id="PTHR43775:SF37">
    <property type="entry name" value="SI:DKEY-61P9.11"/>
    <property type="match status" value="1"/>
</dbReference>
<dbReference type="EMBL" id="LNQM01000002">
    <property type="protein sequence ID" value="KSU77572.1"/>
    <property type="molecule type" value="Genomic_DNA"/>
</dbReference>
<evidence type="ECO:0000256" key="2">
    <source>
        <dbReference type="ARBA" id="ARBA00022553"/>
    </source>
</evidence>
<organism evidence="6 7">
    <name type="scientific">Pseudarthrobacter enclensis</name>
    <dbReference type="NCBI Taxonomy" id="993070"/>
    <lineage>
        <taxon>Bacteria</taxon>
        <taxon>Bacillati</taxon>
        <taxon>Actinomycetota</taxon>
        <taxon>Actinomycetes</taxon>
        <taxon>Micrococcales</taxon>
        <taxon>Micrococcaceae</taxon>
        <taxon>Pseudarthrobacter</taxon>
    </lineage>
</organism>
<feature type="domain" description="Carrier" evidence="4">
    <location>
        <begin position="890"/>
        <end position="966"/>
    </location>
</feature>
<dbReference type="GO" id="GO:0004315">
    <property type="term" value="F:3-oxoacyl-[acyl-carrier-protein] synthase activity"/>
    <property type="evidence" value="ECO:0007669"/>
    <property type="project" value="InterPro"/>
</dbReference>
<dbReference type="SMART" id="SM00827">
    <property type="entry name" value="PKS_AT"/>
    <property type="match status" value="1"/>
</dbReference>
<evidence type="ECO:0000313" key="6">
    <source>
        <dbReference type="EMBL" id="KSU77572.1"/>
    </source>
</evidence>
<dbReference type="SMART" id="SM00825">
    <property type="entry name" value="PKS_KS"/>
    <property type="match status" value="1"/>
</dbReference>
<feature type="domain" description="Ketosynthase family 3 (KS3)" evidence="5">
    <location>
        <begin position="6"/>
        <end position="415"/>
    </location>
</feature>
<keyword evidence="3" id="KW-0808">Transferase</keyword>
<dbReference type="InterPro" id="IPR020841">
    <property type="entry name" value="PKS_Beta-ketoAc_synthase_dom"/>
</dbReference>
<accession>A0A0V8IS28</accession>
<keyword evidence="2" id="KW-0597">Phosphoprotein</keyword>
<dbReference type="GO" id="GO:0004312">
    <property type="term" value="F:fatty acid synthase activity"/>
    <property type="evidence" value="ECO:0007669"/>
    <property type="project" value="TreeGrafter"/>
</dbReference>
<dbReference type="InterPro" id="IPR016039">
    <property type="entry name" value="Thiolase-like"/>
</dbReference>
<dbReference type="Gene3D" id="3.30.70.3290">
    <property type="match status" value="1"/>
</dbReference>
<dbReference type="InterPro" id="IPR036736">
    <property type="entry name" value="ACP-like_sf"/>
</dbReference>
<dbReference type="SUPFAM" id="SSF52151">
    <property type="entry name" value="FabD/lysophospholipase-like"/>
    <property type="match status" value="1"/>
</dbReference>
<dbReference type="SMART" id="SM00823">
    <property type="entry name" value="PKS_PP"/>
    <property type="match status" value="1"/>
</dbReference>
<dbReference type="PROSITE" id="PS50075">
    <property type="entry name" value="CARRIER"/>
    <property type="match status" value="1"/>
</dbReference>
<evidence type="ECO:0000256" key="3">
    <source>
        <dbReference type="ARBA" id="ARBA00022679"/>
    </source>
</evidence>
<evidence type="ECO:0000259" key="5">
    <source>
        <dbReference type="PROSITE" id="PS52004"/>
    </source>
</evidence>
<proteinExistence type="predicted"/>
<dbReference type="PROSITE" id="PS52004">
    <property type="entry name" value="KS3_2"/>
    <property type="match status" value="1"/>
</dbReference>
<dbReference type="InterPro" id="IPR014031">
    <property type="entry name" value="Ketoacyl_synth_C"/>
</dbReference>